<dbReference type="EMBL" id="FNBN01000001">
    <property type="protein sequence ID" value="SDF19507.1"/>
    <property type="molecule type" value="Genomic_DNA"/>
</dbReference>
<protein>
    <submittedName>
        <fullName evidence="1">Uncharacterized protein</fullName>
    </submittedName>
</protein>
<evidence type="ECO:0000313" key="1">
    <source>
        <dbReference type="EMBL" id="SDF19507.1"/>
    </source>
</evidence>
<reference evidence="1 2" key="1">
    <citation type="submission" date="2016-10" db="EMBL/GenBank/DDBJ databases">
        <authorList>
            <person name="de Groot N.N."/>
        </authorList>
    </citation>
    <scope>NUCLEOTIDE SEQUENCE [LARGE SCALE GENOMIC DNA]</scope>
    <source>
        <strain evidence="1 2">DSM 527</strain>
    </source>
</reference>
<sequence>MFKPVYICVEDTQKNTIYDDAKANRGNNRKVPDTLST</sequence>
<evidence type="ECO:0000313" key="2">
    <source>
        <dbReference type="Proteomes" id="UP000199045"/>
    </source>
</evidence>
<proteinExistence type="predicted"/>
<gene>
    <name evidence="1" type="ORF">SAMN04488121_1011090</name>
</gene>
<dbReference type="AlphaFoldDB" id="A0A1G7J3E7"/>
<dbReference type="Proteomes" id="UP000199045">
    <property type="component" value="Unassembled WGS sequence"/>
</dbReference>
<accession>A0A1G7J3E7</accession>
<name>A0A1G7J3E7_CHIFI</name>
<dbReference type="STRING" id="104663.SAMN04488121_1011090"/>
<organism evidence="1 2">
    <name type="scientific">Chitinophaga filiformis</name>
    <name type="common">Myxococcus filiformis</name>
    <name type="synonym">Flexibacter filiformis</name>
    <dbReference type="NCBI Taxonomy" id="104663"/>
    <lineage>
        <taxon>Bacteria</taxon>
        <taxon>Pseudomonadati</taxon>
        <taxon>Bacteroidota</taxon>
        <taxon>Chitinophagia</taxon>
        <taxon>Chitinophagales</taxon>
        <taxon>Chitinophagaceae</taxon>
        <taxon>Chitinophaga</taxon>
    </lineage>
</organism>